<proteinExistence type="predicted"/>
<dbReference type="Pfam" id="PF14261">
    <property type="entry name" value="DUF4351"/>
    <property type="match status" value="1"/>
</dbReference>
<feature type="domain" description="Transposase (putative) YhgA-like" evidence="1">
    <location>
        <begin position="19"/>
        <end position="75"/>
    </location>
</feature>
<evidence type="ECO:0000313" key="3">
    <source>
        <dbReference type="EMBL" id="MFA9462525.1"/>
    </source>
</evidence>
<name>A0ABV4U113_9GAMM</name>
<comment type="caution">
    <text evidence="3">The sequence shown here is derived from an EMBL/GenBank/DDBJ whole genome shotgun (WGS) entry which is preliminary data.</text>
</comment>
<evidence type="ECO:0000259" key="1">
    <source>
        <dbReference type="Pfam" id="PF04754"/>
    </source>
</evidence>
<dbReference type="InterPro" id="IPR025587">
    <property type="entry name" value="DUF4351"/>
</dbReference>
<feature type="domain" description="DUF4351" evidence="2">
    <location>
        <begin position="194"/>
        <end position="249"/>
    </location>
</feature>
<gene>
    <name evidence="3" type="ORF">ACERLL_17095</name>
</gene>
<evidence type="ECO:0000259" key="2">
    <source>
        <dbReference type="Pfam" id="PF14261"/>
    </source>
</evidence>
<dbReference type="Proteomes" id="UP001575181">
    <property type="component" value="Unassembled WGS sequence"/>
</dbReference>
<dbReference type="InterPro" id="IPR006842">
    <property type="entry name" value="Transposase_31"/>
</dbReference>
<keyword evidence="4" id="KW-1185">Reference proteome</keyword>
<organism evidence="3 4">
    <name type="scientific">Thiohalorhabdus methylotrophus</name>
    <dbReference type="NCBI Taxonomy" id="3242694"/>
    <lineage>
        <taxon>Bacteria</taxon>
        <taxon>Pseudomonadati</taxon>
        <taxon>Pseudomonadota</taxon>
        <taxon>Gammaproteobacteria</taxon>
        <taxon>Thiohalorhabdales</taxon>
        <taxon>Thiohalorhabdaceae</taxon>
        <taxon>Thiohalorhabdus</taxon>
    </lineage>
</organism>
<dbReference type="PANTHER" id="PTHR35586">
    <property type="entry name" value="SLL1691 PROTEIN"/>
    <property type="match status" value="1"/>
</dbReference>
<dbReference type="RefSeq" id="WP_373657314.1">
    <property type="nucleotide sequence ID" value="NZ_JBGUAW010000016.1"/>
</dbReference>
<dbReference type="Pfam" id="PF04754">
    <property type="entry name" value="Transposase_31"/>
    <property type="match status" value="1"/>
</dbReference>
<protein>
    <submittedName>
        <fullName evidence="3">Rpn family recombination-promoting nuclease/putative transposase</fullName>
    </submittedName>
</protein>
<evidence type="ECO:0000313" key="4">
    <source>
        <dbReference type="Proteomes" id="UP001575181"/>
    </source>
</evidence>
<accession>A0ABV4U113</accession>
<reference evidence="3 4" key="1">
    <citation type="submission" date="2024-08" db="EMBL/GenBank/DDBJ databases">
        <title>Whole-genome sequencing of halo(alkali)philic microorganisms from hypersaline lakes.</title>
        <authorList>
            <person name="Sorokin D.Y."/>
            <person name="Merkel A.Y."/>
            <person name="Messina E."/>
            <person name="Yakimov M."/>
        </authorList>
    </citation>
    <scope>NUCLEOTIDE SEQUENCE [LARGE SCALE GENOMIC DNA]</scope>
    <source>
        <strain evidence="3 4">Cl-TMA</strain>
    </source>
</reference>
<dbReference type="PANTHER" id="PTHR35586:SF1">
    <property type="entry name" value="SLL1691 PROTEIN"/>
    <property type="match status" value="1"/>
</dbReference>
<sequence>MLKIPNLFLKRGQLARREFLGYQQRIWQRFAEQDGQGRAQRYRRLPPIIPLVLYHGQPEWSVPLSLLDCIDADAELLAVQRGFGYQVRHLRPEESDARLSSDPVLRAGLRALAWAFVEHLDDAAVARLLRDLPEGHPLEQALLRYIARVYPTTEPAVYRALEITRPERAKELIMTVADEWVERGKKEGRQEGRQEGRREGEATLLLRMIKHKFGPQAAAAHQGRIEQADTETLLAWSDRILTAETVEELFR</sequence>
<dbReference type="EMBL" id="JBGUAW010000016">
    <property type="protein sequence ID" value="MFA9462525.1"/>
    <property type="molecule type" value="Genomic_DNA"/>
</dbReference>